<evidence type="ECO:0000256" key="1">
    <source>
        <dbReference type="ARBA" id="ARBA00004442"/>
    </source>
</evidence>
<gene>
    <name evidence="5" type="ORF">RCOM_2109580</name>
</gene>
<dbReference type="Gene3D" id="2.40.170.20">
    <property type="entry name" value="TonB-dependent receptor, beta-barrel domain"/>
    <property type="match status" value="1"/>
</dbReference>
<accession>B9TLC3</accession>
<comment type="subcellular location">
    <subcellularLocation>
        <location evidence="1">Cell outer membrane</location>
    </subcellularLocation>
</comment>
<dbReference type="PANTHER" id="PTHR40980:SF3">
    <property type="entry name" value="TONB-DEPENDENT RECEPTOR-LIKE BETA-BARREL DOMAIN-CONTAINING PROTEIN"/>
    <property type="match status" value="1"/>
</dbReference>
<dbReference type="Pfam" id="PF00593">
    <property type="entry name" value="TonB_dep_Rec_b-barrel"/>
    <property type="match status" value="1"/>
</dbReference>
<keyword evidence="3" id="KW-0998">Cell outer membrane</keyword>
<evidence type="ECO:0000256" key="2">
    <source>
        <dbReference type="ARBA" id="ARBA00023136"/>
    </source>
</evidence>
<evidence type="ECO:0000313" key="5">
    <source>
        <dbReference type="EMBL" id="EEF23341.1"/>
    </source>
</evidence>
<protein>
    <recommendedName>
        <fullName evidence="4">TonB-dependent receptor-like beta-barrel domain-containing protein</fullName>
    </recommendedName>
</protein>
<dbReference type="STRING" id="3988.B9TLC3"/>
<dbReference type="InParanoid" id="B9TLC3"/>
<dbReference type="EMBL" id="EQ986543">
    <property type="protein sequence ID" value="EEF23341.1"/>
    <property type="molecule type" value="Genomic_DNA"/>
</dbReference>
<organism evidence="5 6">
    <name type="scientific">Ricinus communis</name>
    <name type="common">Castor bean</name>
    <dbReference type="NCBI Taxonomy" id="3988"/>
    <lineage>
        <taxon>Eukaryota</taxon>
        <taxon>Viridiplantae</taxon>
        <taxon>Streptophyta</taxon>
        <taxon>Embryophyta</taxon>
        <taxon>Tracheophyta</taxon>
        <taxon>Spermatophyta</taxon>
        <taxon>Magnoliopsida</taxon>
        <taxon>eudicotyledons</taxon>
        <taxon>Gunneridae</taxon>
        <taxon>Pentapetalae</taxon>
        <taxon>rosids</taxon>
        <taxon>fabids</taxon>
        <taxon>Malpighiales</taxon>
        <taxon>Euphorbiaceae</taxon>
        <taxon>Acalyphoideae</taxon>
        <taxon>Acalypheae</taxon>
        <taxon>Ricinus</taxon>
    </lineage>
</organism>
<proteinExistence type="predicted"/>
<reference evidence="6" key="1">
    <citation type="journal article" date="2010" name="Nat. Biotechnol.">
        <title>Draft genome sequence of the oilseed species Ricinus communis.</title>
        <authorList>
            <person name="Chan A.P."/>
            <person name="Crabtree J."/>
            <person name="Zhao Q."/>
            <person name="Lorenzi H."/>
            <person name="Orvis J."/>
            <person name="Puiu D."/>
            <person name="Melake-Berhan A."/>
            <person name="Jones K.M."/>
            <person name="Redman J."/>
            <person name="Chen G."/>
            <person name="Cahoon E.B."/>
            <person name="Gedil M."/>
            <person name="Stanke M."/>
            <person name="Haas B.J."/>
            <person name="Wortman J.R."/>
            <person name="Fraser-Liggett C.M."/>
            <person name="Ravel J."/>
            <person name="Rabinowicz P.D."/>
        </authorList>
    </citation>
    <scope>NUCLEOTIDE SEQUENCE [LARGE SCALE GENOMIC DNA]</scope>
    <source>
        <strain evidence="6">cv. Hale</strain>
    </source>
</reference>
<evidence type="ECO:0000259" key="4">
    <source>
        <dbReference type="Pfam" id="PF00593"/>
    </source>
</evidence>
<evidence type="ECO:0000313" key="6">
    <source>
        <dbReference type="Proteomes" id="UP000008311"/>
    </source>
</evidence>
<feature type="domain" description="TonB-dependent receptor-like beta-barrel" evidence="4">
    <location>
        <begin position="13"/>
        <end position="267"/>
    </location>
</feature>
<evidence type="ECO:0000256" key="3">
    <source>
        <dbReference type="ARBA" id="ARBA00023237"/>
    </source>
</evidence>
<dbReference type="PANTHER" id="PTHR40980">
    <property type="entry name" value="PLUG DOMAIN-CONTAINING PROTEIN"/>
    <property type="match status" value="1"/>
</dbReference>
<dbReference type="Proteomes" id="UP000008311">
    <property type="component" value="Unassembled WGS sequence"/>
</dbReference>
<keyword evidence="6" id="KW-1185">Reference proteome</keyword>
<name>B9TLC3_RICCO</name>
<sequence length="303" mass="33305">MDPTNTKIAMVNYTGNNNGNAHLKPLKSTGLDLTLEWYPRDGQSLTGAFFAKKVKDIIMSESYVRTLKDLAGNDQDFLITGPANAAKLWEVGIELAGMTYLDKLPVLDKALPDWMKGFGVSSNFTYLKGKQSLYHPFDFKYCQGGNSGIAGNLYGCDTNGLPFKDLPVPFLSPRMFNFALMYDRGPVSLRLAYSWRDRFLQATSAYGASGWDATSADPARAAANGGVAPKDVGWGLPVWQEATGQWDGGLNYKLNDNLYASANVSNLTNAVVRQTQQQTIGYTLRSLYAPGRSFRVSLGYAFY</sequence>
<dbReference type="SUPFAM" id="SSF56935">
    <property type="entry name" value="Porins"/>
    <property type="match status" value="1"/>
</dbReference>
<dbReference type="InterPro" id="IPR036942">
    <property type="entry name" value="Beta-barrel_TonB_sf"/>
</dbReference>
<dbReference type="AlphaFoldDB" id="B9TLC3"/>
<keyword evidence="2" id="KW-0472">Membrane</keyword>
<dbReference type="InterPro" id="IPR000531">
    <property type="entry name" value="Beta-barrel_TonB"/>
</dbReference>